<keyword evidence="17" id="KW-1185">Reference proteome</keyword>
<evidence type="ECO:0000256" key="10">
    <source>
        <dbReference type="PIRSR" id="PIRSR036565-1"/>
    </source>
</evidence>
<dbReference type="Pfam" id="PF02776">
    <property type="entry name" value="TPP_enzyme_N"/>
    <property type="match status" value="1"/>
</dbReference>
<evidence type="ECO:0000256" key="5">
    <source>
        <dbReference type="ARBA" id="ARBA00022793"/>
    </source>
</evidence>
<feature type="binding site" evidence="11">
    <location>
        <position position="390"/>
    </location>
    <ligand>
        <name>Mg(2+)</name>
        <dbReference type="ChEBI" id="CHEBI:18420"/>
    </ligand>
</feature>
<keyword evidence="6 11" id="KW-0460">Magnesium</keyword>
<feature type="binding site" evidence="10">
    <location>
        <position position="162"/>
    </location>
    <ligand>
        <name>pyruvate</name>
        <dbReference type="ChEBI" id="CHEBI:15361"/>
        <label>2</label>
        <note>allosteric activator</note>
    </ligand>
</feature>
<evidence type="ECO:0000313" key="16">
    <source>
        <dbReference type="EMBL" id="KAK7680145.1"/>
    </source>
</evidence>
<evidence type="ECO:0000256" key="9">
    <source>
        <dbReference type="ARBA" id="ARBA00023239"/>
    </source>
</evidence>
<evidence type="ECO:0000256" key="6">
    <source>
        <dbReference type="ARBA" id="ARBA00022842"/>
    </source>
</evidence>
<dbReference type="Proteomes" id="UP001385951">
    <property type="component" value="Unassembled WGS sequence"/>
</dbReference>
<sequence length="509" mass="56515">MPQETITLGRYLFERLVQKPLDINTIFGVPGDFNLTLLDKIYEVENLKWAGNVNELNAAYAADGYSRVKHSLSCLVTTFGVGELSAFNGLAGSYAEHVGVLSVVGIPSIDSQQKQLLLHHTLGNGDFTVFERMTSNITQTTIVLKDAHNAPDEIDRAIREAYINQRPVYLGFPSNMVSVEVPADRLKTPLDLSLPKNDEDAQNEVVERVLELISKAKDPVILIDACCGRHDSTKEARRLIDTTNFKFAVTPLAKGSTNIDESHERFTGIYVGSLSYPEVKSAVESSDLVLSLGALLSDFNTEVKQDPESKISQQWLWTRLSKWLKPGDTVITETGTSSFGIIQTRFPENVFGISQVLWGSIGYSVGATYGAVAAAEELNPEKRTILFVGDGSLQLTAQELSAMIRAENKPYIFVLNNKGFTIEKLIHGPKAHYNQIQPWDHAKFIESFNPKNAETHSVHKVKDLENLFNDAKFAKSDKFRLIEINLDEMDAPINLIEQAKLSEKANAQN</sequence>
<comment type="cofactor">
    <cofactor evidence="1">
        <name>thiamine diphosphate</name>
        <dbReference type="ChEBI" id="CHEBI:58937"/>
    </cofactor>
</comment>
<feature type="binding site" evidence="11">
    <location>
        <position position="417"/>
    </location>
    <ligand>
        <name>Mg(2+)</name>
        <dbReference type="ChEBI" id="CHEBI:18420"/>
    </ligand>
</feature>
<reference evidence="16 17" key="1">
    <citation type="submission" date="2022-09" db="EMBL/GenBank/DDBJ databases">
        <authorList>
            <person name="Palmer J.M."/>
        </authorList>
    </citation>
    <scope>NUCLEOTIDE SEQUENCE [LARGE SCALE GENOMIC DNA]</scope>
    <source>
        <strain evidence="16 17">DSM 7382</strain>
    </source>
</reference>
<feature type="domain" description="Thiamine pyrophosphate enzyme N-terminal TPP-binding" evidence="15">
    <location>
        <begin position="7"/>
        <end position="119"/>
    </location>
</feature>
<evidence type="ECO:0000256" key="11">
    <source>
        <dbReference type="PIRSR" id="PIRSR036565-2"/>
    </source>
</evidence>
<evidence type="ECO:0000313" key="17">
    <source>
        <dbReference type="Proteomes" id="UP001385951"/>
    </source>
</evidence>
<dbReference type="PANTHER" id="PTHR43452">
    <property type="entry name" value="PYRUVATE DECARBOXYLASE"/>
    <property type="match status" value="1"/>
</dbReference>
<dbReference type="Gene3D" id="3.40.50.1220">
    <property type="entry name" value="TPP-binding domain"/>
    <property type="match status" value="1"/>
</dbReference>
<dbReference type="Pfam" id="PF02775">
    <property type="entry name" value="TPP_enzyme_C"/>
    <property type="match status" value="1"/>
</dbReference>
<dbReference type="GO" id="GO:0000287">
    <property type="term" value="F:magnesium ion binding"/>
    <property type="evidence" value="ECO:0007669"/>
    <property type="project" value="InterPro"/>
</dbReference>
<dbReference type="Pfam" id="PF00205">
    <property type="entry name" value="TPP_enzyme_M"/>
    <property type="match status" value="1"/>
</dbReference>
<dbReference type="FunFam" id="3.40.50.970:FF:000024">
    <property type="entry name" value="Pyruvate decarboxylase isozyme"/>
    <property type="match status" value="1"/>
</dbReference>
<accession>A0AAW0FEY7</accession>
<dbReference type="InterPro" id="IPR011766">
    <property type="entry name" value="TPP_enzyme_TPP-bd"/>
</dbReference>
<evidence type="ECO:0000259" key="13">
    <source>
        <dbReference type="Pfam" id="PF00205"/>
    </source>
</evidence>
<dbReference type="InterPro" id="IPR012001">
    <property type="entry name" value="Thiamin_PyroP_enz_TPP-bd_dom"/>
</dbReference>
<keyword evidence="7 12" id="KW-0786">Thiamine pyrophosphate</keyword>
<dbReference type="InterPro" id="IPR029061">
    <property type="entry name" value="THDP-binding"/>
</dbReference>
<dbReference type="AlphaFoldDB" id="A0AAW0FEY7"/>
<evidence type="ECO:0000256" key="8">
    <source>
        <dbReference type="ARBA" id="ARBA00023128"/>
    </source>
</evidence>
<organism evidence="16 17">
    <name type="scientific">Cerrena zonata</name>
    <dbReference type="NCBI Taxonomy" id="2478898"/>
    <lineage>
        <taxon>Eukaryota</taxon>
        <taxon>Fungi</taxon>
        <taxon>Dikarya</taxon>
        <taxon>Basidiomycota</taxon>
        <taxon>Agaricomycotina</taxon>
        <taxon>Agaricomycetes</taxon>
        <taxon>Polyporales</taxon>
        <taxon>Cerrenaceae</taxon>
        <taxon>Cerrena</taxon>
    </lineage>
</organism>
<dbReference type="GO" id="GO:0004737">
    <property type="term" value="F:pyruvate decarboxylase activity"/>
    <property type="evidence" value="ECO:0007669"/>
    <property type="project" value="TreeGrafter"/>
</dbReference>
<dbReference type="PANTHER" id="PTHR43452:SF30">
    <property type="entry name" value="PYRUVATE DECARBOXYLASE ISOZYME 1-RELATED"/>
    <property type="match status" value="1"/>
</dbReference>
<dbReference type="CDD" id="cd02005">
    <property type="entry name" value="TPP_PDC_IPDC"/>
    <property type="match status" value="1"/>
</dbReference>
<evidence type="ECO:0008006" key="18">
    <source>
        <dbReference type="Google" id="ProtNLM"/>
    </source>
</evidence>
<feature type="binding site" evidence="10">
    <location>
        <position position="120"/>
    </location>
    <ligand>
        <name>pyruvate</name>
        <dbReference type="ChEBI" id="CHEBI:15361"/>
        <label>1</label>
        <note>substrate; ligand shared between two neighboring subunits</note>
    </ligand>
</feature>
<comment type="similarity">
    <text evidence="3 12">Belongs to the TPP enzyme family.</text>
</comment>
<comment type="caution">
    <text evidence="16">The sequence shown here is derived from an EMBL/GenBank/DDBJ whole genome shotgun (WGS) entry which is preliminary data.</text>
</comment>
<dbReference type="GO" id="GO:0030976">
    <property type="term" value="F:thiamine pyrophosphate binding"/>
    <property type="evidence" value="ECO:0007669"/>
    <property type="project" value="InterPro"/>
</dbReference>
<dbReference type="InterPro" id="IPR047213">
    <property type="entry name" value="TPP_PYR_PDC_IPDC-like"/>
</dbReference>
<dbReference type="InterPro" id="IPR012000">
    <property type="entry name" value="Thiamin_PyroP_enz_cen_dom"/>
</dbReference>
<dbReference type="EMBL" id="JASBNA010000052">
    <property type="protein sequence ID" value="KAK7680145.1"/>
    <property type="molecule type" value="Genomic_DNA"/>
</dbReference>
<name>A0AAW0FEY7_9APHY</name>
<dbReference type="GO" id="GO:0005739">
    <property type="term" value="C:mitochondrion"/>
    <property type="evidence" value="ECO:0007669"/>
    <property type="project" value="UniProtKB-SubCell"/>
</dbReference>
<dbReference type="InterPro" id="IPR047214">
    <property type="entry name" value="TPP_PDC_IPDC"/>
</dbReference>
<feature type="binding site" evidence="10">
    <location>
        <position position="32"/>
    </location>
    <ligand>
        <name>pyruvate</name>
        <dbReference type="ChEBI" id="CHEBI:15361"/>
        <label>1</label>
        <note>substrate; ligand shared between two neighboring subunits</note>
    </ligand>
</feature>
<evidence type="ECO:0000256" key="3">
    <source>
        <dbReference type="ARBA" id="ARBA00007812"/>
    </source>
</evidence>
<evidence type="ECO:0000259" key="15">
    <source>
        <dbReference type="Pfam" id="PF02776"/>
    </source>
</evidence>
<evidence type="ECO:0000259" key="14">
    <source>
        <dbReference type="Pfam" id="PF02775"/>
    </source>
</evidence>
<dbReference type="FunFam" id="3.40.50.970:FF:000019">
    <property type="entry name" value="Pyruvate decarboxylase isozyme"/>
    <property type="match status" value="1"/>
</dbReference>
<dbReference type="InterPro" id="IPR029035">
    <property type="entry name" value="DHS-like_NAD/FAD-binding_dom"/>
</dbReference>
<gene>
    <name evidence="16" type="ORF">QCA50_016872</name>
</gene>
<feature type="binding site" evidence="10">
    <location>
        <position position="423"/>
    </location>
    <ligand>
        <name>pyruvate</name>
        <dbReference type="ChEBI" id="CHEBI:15361"/>
        <label>1</label>
        <note>substrate; ligand shared between two neighboring subunits</note>
    </ligand>
</feature>
<evidence type="ECO:0000256" key="1">
    <source>
        <dbReference type="ARBA" id="ARBA00001964"/>
    </source>
</evidence>
<protein>
    <recommendedName>
        <fullName evidence="18">Pyruvate decarboxylase</fullName>
    </recommendedName>
</protein>
<dbReference type="CDD" id="cd07038">
    <property type="entry name" value="TPP_PYR_PDC_IPDC_like"/>
    <property type="match status" value="1"/>
</dbReference>
<dbReference type="GO" id="GO:0005634">
    <property type="term" value="C:nucleus"/>
    <property type="evidence" value="ECO:0007669"/>
    <property type="project" value="TreeGrafter"/>
</dbReference>
<dbReference type="SUPFAM" id="SSF52518">
    <property type="entry name" value="Thiamin diphosphate-binding fold (THDP-binding)"/>
    <property type="match status" value="2"/>
</dbReference>
<keyword evidence="4 11" id="KW-0479">Metal-binding</keyword>
<keyword evidence="8" id="KW-0496">Mitochondrion</keyword>
<evidence type="ECO:0000256" key="2">
    <source>
        <dbReference type="ARBA" id="ARBA00004173"/>
    </source>
</evidence>
<feature type="domain" description="Thiamine pyrophosphate enzyme TPP-binding" evidence="14">
    <location>
        <begin position="347"/>
        <end position="484"/>
    </location>
</feature>
<feature type="domain" description="Thiamine pyrophosphate enzyme central" evidence="13">
    <location>
        <begin position="206"/>
        <end position="306"/>
    </location>
</feature>
<dbReference type="Gene3D" id="3.40.50.970">
    <property type="match status" value="2"/>
</dbReference>
<comment type="subcellular location">
    <subcellularLocation>
        <location evidence="2">Mitochondrion</location>
    </subcellularLocation>
</comment>
<evidence type="ECO:0000256" key="4">
    <source>
        <dbReference type="ARBA" id="ARBA00022723"/>
    </source>
</evidence>
<dbReference type="InterPro" id="IPR012110">
    <property type="entry name" value="PDC/IPDC-like"/>
</dbReference>
<feature type="binding site" evidence="11">
    <location>
        <position position="419"/>
    </location>
    <ligand>
        <name>Mg(2+)</name>
        <dbReference type="ChEBI" id="CHEBI:18420"/>
    </ligand>
</feature>
<keyword evidence="5" id="KW-0210">Decarboxylase</keyword>
<keyword evidence="9" id="KW-0456">Lyase</keyword>
<dbReference type="GO" id="GO:0000949">
    <property type="term" value="P:aromatic amino acid family catabolic process to alcohol via Ehrlich pathway"/>
    <property type="evidence" value="ECO:0007669"/>
    <property type="project" value="TreeGrafter"/>
</dbReference>
<dbReference type="GO" id="GO:0005829">
    <property type="term" value="C:cytosol"/>
    <property type="evidence" value="ECO:0007669"/>
    <property type="project" value="TreeGrafter"/>
</dbReference>
<comment type="cofactor">
    <cofactor evidence="11">
        <name>Mg(2+)</name>
        <dbReference type="ChEBI" id="CHEBI:18420"/>
    </cofactor>
    <text evidence="11">Binds 1 Mg(2+) per subunit.</text>
</comment>
<proteinExistence type="inferred from homology"/>
<evidence type="ECO:0000256" key="7">
    <source>
        <dbReference type="ARBA" id="ARBA00023052"/>
    </source>
</evidence>
<dbReference type="SUPFAM" id="SSF52467">
    <property type="entry name" value="DHS-like NAD/FAD-binding domain"/>
    <property type="match status" value="1"/>
</dbReference>
<dbReference type="PIRSF" id="PIRSF036565">
    <property type="entry name" value="Pyruvt_ip_decrb"/>
    <property type="match status" value="1"/>
</dbReference>
<evidence type="ECO:0000256" key="12">
    <source>
        <dbReference type="RuleBase" id="RU362132"/>
    </source>
</evidence>